<proteinExistence type="predicted"/>
<reference evidence="2 3" key="1">
    <citation type="journal article" date="2021" name="Nat. Commun.">
        <title>Genetic determinants of endophytism in the Arabidopsis root mycobiome.</title>
        <authorList>
            <person name="Mesny F."/>
            <person name="Miyauchi S."/>
            <person name="Thiergart T."/>
            <person name="Pickel B."/>
            <person name="Atanasova L."/>
            <person name="Karlsson M."/>
            <person name="Huettel B."/>
            <person name="Barry K.W."/>
            <person name="Haridas S."/>
            <person name="Chen C."/>
            <person name="Bauer D."/>
            <person name="Andreopoulos W."/>
            <person name="Pangilinan J."/>
            <person name="LaButti K."/>
            <person name="Riley R."/>
            <person name="Lipzen A."/>
            <person name="Clum A."/>
            <person name="Drula E."/>
            <person name="Henrissat B."/>
            <person name="Kohler A."/>
            <person name="Grigoriev I.V."/>
            <person name="Martin F.M."/>
            <person name="Hacquard S."/>
        </authorList>
    </citation>
    <scope>NUCLEOTIDE SEQUENCE [LARGE SCALE GENOMIC DNA]</scope>
    <source>
        <strain evidence="2 3">MPI-CAGE-CH-0241</strain>
    </source>
</reference>
<gene>
    <name evidence="2" type="ORF">B0T10DRAFT_584653</name>
</gene>
<name>A0A9P8VXF2_9HYPO</name>
<comment type="caution">
    <text evidence="2">The sequence shown here is derived from an EMBL/GenBank/DDBJ whole genome shotgun (WGS) entry which is preliminary data.</text>
</comment>
<evidence type="ECO:0000313" key="2">
    <source>
        <dbReference type="EMBL" id="KAH6877195.1"/>
    </source>
</evidence>
<accession>A0A9P8VXF2</accession>
<dbReference type="OrthoDB" id="2157530at2759"/>
<keyword evidence="3" id="KW-1185">Reference proteome</keyword>
<dbReference type="EMBL" id="JAGPYM010000031">
    <property type="protein sequence ID" value="KAH6877195.1"/>
    <property type="molecule type" value="Genomic_DNA"/>
</dbReference>
<sequence length="153" mass="17452">MQSSYSLPHRETRFHSPIIRLGRFIKGNEITVNGKAVTVTASLGHALQWAKHHWQKRFPGRDGGEFRLWADALCINQGDIDERNHQVQLMRDIYPGAELTLSQISINDSVICHALKVYNQIHAVLSNGNPKVTLRELADCTWLRKIPSPVYRD</sequence>
<dbReference type="InterPro" id="IPR052895">
    <property type="entry name" value="HetReg/Transcr_Mod"/>
</dbReference>
<dbReference type="Pfam" id="PF06985">
    <property type="entry name" value="HET"/>
    <property type="match status" value="1"/>
</dbReference>
<feature type="domain" description="Heterokaryon incompatibility" evidence="1">
    <location>
        <begin position="28"/>
        <end position="119"/>
    </location>
</feature>
<dbReference type="PANTHER" id="PTHR24148">
    <property type="entry name" value="ANKYRIN REPEAT DOMAIN-CONTAINING PROTEIN 39 HOMOLOG-RELATED"/>
    <property type="match status" value="1"/>
</dbReference>
<dbReference type="Proteomes" id="UP000777438">
    <property type="component" value="Unassembled WGS sequence"/>
</dbReference>
<dbReference type="InterPro" id="IPR010730">
    <property type="entry name" value="HET"/>
</dbReference>
<evidence type="ECO:0000259" key="1">
    <source>
        <dbReference type="Pfam" id="PF06985"/>
    </source>
</evidence>
<dbReference type="AlphaFoldDB" id="A0A9P8VXF2"/>
<evidence type="ECO:0000313" key="3">
    <source>
        <dbReference type="Proteomes" id="UP000777438"/>
    </source>
</evidence>
<organism evidence="2 3">
    <name type="scientific">Thelonectria olida</name>
    <dbReference type="NCBI Taxonomy" id="1576542"/>
    <lineage>
        <taxon>Eukaryota</taxon>
        <taxon>Fungi</taxon>
        <taxon>Dikarya</taxon>
        <taxon>Ascomycota</taxon>
        <taxon>Pezizomycotina</taxon>
        <taxon>Sordariomycetes</taxon>
        <taxon>Hypocreomycetidae</taxon>
        <taxon>Hypocreales</taxon>
        <taxon>Nectriaceae</taxon>
        <taxon>Thelonectria</taxon>
    </lineage>
</organism>
<protein>
    <recommendedName>
        <fullName evidence="1">Heterokaryon incompatibility domain-containing protein</fullName>
    </recommendedName>
</protein>
<dbReference type="PANTHER" id="PTHR24148:SF64">
    <property type="entry name" value="HETEROKARYON INCOMPATIBILITY DOMAIN-CONTAINING PROTEIN"/>
    <property type="match status" value="1"/>
</dbReference>